<gene>
    <name evidence="2" type="ORF">FDG2_3033</name>
</gene>
<sequence>MTARLFLDPTRVRALYRAASGLVRRNGGLRRAKVAGSDVAAATERPADRKVRRAGG</sequence>
<evidence type="ECO:0000256" key="1">
    <source>
        <dbReference type="SAM" id="MobiDB-lite"/>
    </source>
</evidence>
<proteinExistence type="predicted"/>
<dbReference type="Proteomes" id="UP000199013">
    <property type="component" value="Unassembled WGS sequence"/>
</dbReference>
<protein>
    <submittedName>
        <fullName evidence="2">Uncharacterized protein</fullName>
    </submittedName>
</protein>
<evidence type="ECO:0000313" key="2">
    <source>
        <dbReference type="EMBL" id="SBW22723.1"/>
    </source>
</evidence>
<keyword evidence="3" id="KW-1185">Reference proteome</keyword>
<dbReference type="AlphaFoldDB" id="A0A1C3NYS6"/>
<reference evidence="3" key="1">
    <citation type="submission" date="2016-02" db="EMBL/GenBank/DDBJ databases">
        <authorList>
            <person name="Wibberg D."/>
        </authorList>
    </citation>
    <scope>NUCLEOTIDE SEQUENCE [LARGE SCALE GENOMIC DNA]</scope>
</reference>
<name>A0A1C3NYS6_9ACTN</name>
<accession>A0A1C3NYS6</accession>
<organism evidence="2 3">
    <name type="scientific">Candidatus Protofrankia californiensis</name>
    <dbReference type="NCBI Taxonomy" id="1839754"/>
    <lineage>
        <taxon>Bacteria</taxon>
        <taxon>Bacillati</taxon>
        <taxon>Actinomycetota</taxon>
        <taxon>Actinomycetes</taxon>
        <taxon>Frankiales</taxon>
        <taxon>Frankiaceae</taxon>
        <taxon>Protofrankia</taxon>
    </lineage>
</organism>
<evidence type="ECO:0000313" key="3">
    <source>
        <dbReference type="Proteomes" id="UP000199013"/>
    </source>
</evidence>
<feature type="region of interest" description="Disordered" evidence="1">
    <location>
        <begin position="36"/>
        <end position="56"/>
    </location>
</feature>
<dbReference type="EMBL" id="FLUV01001276">
    <property type="protein sequence ID" value="SBW22723.1"/>
    <property type="molecule type" value="Genomic_DNA"/>
</dbReference>